<comment type="caution">
    <text evidence="1">The sequence shown here is derived from an EMBL/GenBank/DDBJ whole genome shotgun (WGS) entry which is preliminary data.</text>
</comment>
<dbReference type="EMBL" id="QEAS01000007">
    <property type="protein sequence ID" value="PWG80747.1"/>
    <property type="molecule type" value="Genomic_DNA"/>
</dbReference>
<dbReference type="AlphaFoldDB" id="A0A2U2PH56"/>
<evidence type="ECO:0000313" key="1">
    <source>
        <dbReference type="EMBL" id="PWG80747.1"/>
    </source>
</evidence>
<organism evidence="1 2">
    <name type="scientific">Pararcticibacter amylolyticus</name>
    <dbReference type="NCBI Taxonomy" id="2173175"/>
    <lineage>
        <taxon>Bacteria</taxon>
        <taxon>Pseudomonadati</taxon>
        <taxon>Bacteroidota</taxon>
        <taxon>Sphingobacteriia</taxon>
        <taxon>Sphingobacteriales</taxon>
        <taxon>Sphingobacteriaceae</taxon>
        <taxon>Pararcticibacter</taxon>
    </lineage>
</organism>
<reference evidence="1 2" key="1">
    <citation type="submission" date="2018-04" db="EMBL/GenBank/DDBJ databases">
        <title>Pedobacter chongqingensis sp. nov., isolated from a rottenly hemp rope.</title>
        <authorList>
            <person name="Cai Y."/>
        </authorList>
    </citation>
    <scope>NUCLEOTIDE SEQUENCE [LARGE SCALE GENOMIC DNA]</scope>
    <source>
        <strain evidence="1 2">FJ4-8</strain>
    </source>
</reference>
<gene>
    <name evidence="1" type="ORF">DDR33_09805</name>
</gene>
<dbReference type="Proteomes" id="UP000245647">
    <property type="component" value="Unassembled WGS sequence"/>
</dbReference>
<name>A0A2U2PH56_9SPHI</name>
<keyword evidence="2" id="KW-1185">Reference proteome</keyword>
<accession>A0A2U2PH56</accession>
<protein>
    <submittedName>
        <fullName evidence="1">Uncharacterized protein</fullName>
    </submittedName>
</protein>
<sequence length="123" mass="14224">MTTNTTSGHNGDDEYTRNSAHLYVRFYKDFHCTIPIAADPSISFGIAVIYRSSWYNGGTYNESTITASNANNNQYQLDLGVYNTYDYYKYYDLSMGYMEEISSWEYTLAGGEKYNAILNPYYY</sequence>
<evidence type="ECO:0000313" key="2">
    <source>
        <dbReference type="Proteomes" id="UP000245647"/>
    </source>
</evidence>
<proteinExistence type="predicted"/>